<dbReference type="OrthoDB" id="161814at2759"/>
<dbReference type="AlphaFoldDB" id="A0A0R3PN55"/>
<dbReference type="WBParaSite" id="ACOC_0000644101-mRNA-1">
    <property type="protein sequence ID" value="ACOC_0000644101-mRNA-1"/>
    <property type="gene ID" value="ACOC_0000644101"/>
</dbReference>
<keyword evidence="3" id="KW-1185">Reference proteome</keyword>
<keyword evidence="1" id="KW-0812">Transmembrane</keyword>
<accession>A0A0R3PN55</accession>
<evidence type="ECO:0000313" key="4">
    <source>
        <dbReference type="WBParaSite" id="ACOC_0000644101-mRNA-1"/>
    </source>
</evidence>
<feature type="transmembrane region" description="Helical" evidence="1">
    <location>
        <begin position="7"/>
        <end position="33"/>
    </location>
</feature>
<sequence>MLIFMTFNVWLCGAVLIGEVGFRLLFTILFPYLEFGAFANSC</sequence>
<organism evidence="4">
    <name type="scientific">Angiostrongylus costaricensis</name>
    <name type="common">Nematode worm</name>
    <dbReference type="NCBI Taxonomy" id="334426"/>
    <lineage>
        <taxon>Eukaryota</taxon>
        <taxon>Metazoa</taxon>
        <taxon>Ecdysozoa</taxon>
        <taxon>Nematoda</taxon>
        <taxon>Chromadorea</taxon>
        <taxon>Rhabditida</taxon>
        <taxon>Rhabditina</taxon>
        <taxon>Rhabditomorpha</taxon>
        <taxon>Strongyloidea</taxon>
        <taxon>Metastrongylidae</taxon>
        <taxon>Angiostrongylus</taxon>
    </lineage>
</organism>
<dbReference type="EMBL" id="UYYA01003946">
    <property type="protein sequence ID" value="VDM58027.1"/>
    <property type="molecule type" value="Genomic_DNA"/>
</dbReference>
<keyword evidence="1" id="KW-0472">Membrane</keyword>
<evidence type="ECO:0000313" key="3">
    <source>
        <dbReference type="Proteomes" id="UP000267027"/>
    </source>
</evidence>
<gene>
    <name evidence="2" type="ORF">ACOC_LOCUS6442</name>
</gene>
<reference evidence="4" key="1">
    <citation type="submission" date="2017-02" db="UniProtKB">
        <authorList>
            <consortium name="WormBaseParasite"/>
        </authorList>
    </citation>
    <scope>IDENTIFICATION</scope>
</reference>
<dbReference type="Proteomes" id="UP000267027">
    <property type="component" value="Unassembled WGS sequence"/>
</dbReference>
<reference evidence="2 3" key="2">
    <citation type="submission" date="2018-11" db="EMBL/GenBank/DDBJ databases">
        <authorList>
            <consortium name="Pathogen Informatics"/>
        </authorList>
    </citation>
    <scope>NUCLEOTIDE SEQUENCE [LARGE SCALE GENOMIC DNA]</scope>
    <source>
        <strain evidence="2 3">Costa Rica</strain>
    </source>
</reference>
<keyword evidence="1" id="KW-1133">Transmembrane helix</keyword>
<protein>
    <submittedName>
        <fullName evidence="4">Copper transporter</fullName>
    </submittedName>
</protein>
<name>A0A0R3PN55_ANGCS</name>
<proteinExistence type="predicted"/>
<evidence type="ECO:0000313" key="2">
    <source>
        <dbReference type="EMBL" id="VDM58027.1"/>
    </source>
</evidence>
<evidence type="ECO:0000256" key="1">
    <source>
        <dbReference type="SAM" id="Phobius"/>
    </source>
</evidence>